<reference evidence="2" key="2">
    <citation type="submission" date="2025-08" db="UniProtKB">
        <authorList>
            <consortium name="RefSeq"/>
        </authorList>
    </citation>
    <scope>IDENTIFICATION</scope>
    <source>
        <tissue evidence="2">Leaves</tissue>
    </source>
</reference>
<dbReference type="Proteomes" id="UP001652660">
    <property type="component" value="Chromosome 1c"/>
</dbReference>
<dbReference type="GeneID" id="113733189"/>
<dbReference type="GO" id="GO:0047746">
    <property type="term" value="F:chlorophyllase activity"/>
    <property type="evidence" value="ECO:0007669"/>
    <property type="project" value="TreeGrafter"/>
</dbReference>
<name>A0A6P6WJ21_COFAR</name>
<evidence type="ECO:0000313" key="1">
    <source>
        <dbReference type="Proteomes" id="UP001652660"/>
    </source>
</evidence>
<protein>
    <submittedName>
        <fullName evidence="2">Chlorophyllase-1</fullName>
    </submittedName>
</protein>
<dbReference type="UniPathway" id="UPA00674"/>
<organism evidence="1 2">
    <name type="scientific">Coffea arabica</name>
    <name type="common">Arabian coffee</name>
    <dbReference type="NCBI Taxonomy" id="13443"/>
    <lineage>
        <taxon>Eukaryota</taxon>
        <taxon>Viridiplantae</taxon>
        <taxon>Streptophyta</taxon>
        <taxon>Embryophyta</taxon>
        <taxon>Tracheophyta</taxon>
        <taxon>Spermatophyta</taxon>
        <taxon>Magnoliopsida</taxon>
        <taxon>eudicotyledons</taxon>
        <taxon>Gunneridae</taxon>
        <taxon>Pentapetalae</taxon>
        <taxon>asterids</taxon>
        <taxon>lamiids</taxon>
        <taxon>Gentianales</taxon>
        <taxon>Rubiaceae</taxon>
        <taxon>Ixoroideae</taxon>
        <taxon>Gardenieae complex</taxon>
        <taxon>Bertiereae - Coffeeae clade</taxon>
        <taxon>Coffeeae</taxon>
        <taxon>Coffea</taxon>
    </lineage>
</organism>
<dbReference type="Pfam" id="PF07224">
    <property type="entry name" value="Chlorophyllase"/>
    <property type="match status" value="1"/>
</dbReference>
<evidence type="ECO:0000313" key="2">
    <source>
        <dbReference type="RefSeq" id="XP_027115210.1"/>
    </source>
</evidence>
<sequence>MAAAVVVPESMPTSKAMKVSSVFEEGNLSVKSFPVESSAVSSKSRPLLVFTPTELNTYPVILFIHGFMCSNTSYRQLLQHIATHGFIVVAPQTNPGIFATVSQEITDAAEVTKWMATELQALLPDNVTANFDNLGVAGHGRGGYVAFCLALGKAETTVNFKALIGIDPVAGVNTLWRSKPDILTYIPRSFDLEIPVGVIGTGLGSQKKNFLLPPCAPEGVNHAEFFNECKPPCCYFLAKEYGHTGMLDDGAAKLGNCACKKGSQPRYLMRKAVAGIVVAFMESYLKNNESDLLAVINNPKSAPITLDPVIYVNA</sequence>
<proteinExistence type="predicted"/>
<dbReference type="PANTHER" id="PTHR33428:SF10">
    <property type="entry name" value="CHLOROPHYLLASE-1"/>
    <property type="match status" value="1"/>
</dbReference>
<dbReference type="PANTHER" id="PTHR33428">
    <property type="entry name" value="CHLOROPHYLLASE-2, CHLOROPLASTIC"/>
    <property type="match status" value="1"/>
</dbReference>
<dbReference type="AlphaFoldDB" id="A0A6P6WJ21"/>
<dbReference type="InterPro" id="IPR017395">
    <property type="entry name" value="Chlorophyllase-like"/>
</dbReference>
<dbReference type="SUPFAM" id="SSF53474">
    <property type="entry name" value="alpha/beta-Hydrolases"/>
    <property type="match status" value="1"/>
</dbReference>
<dbReference type="InterPro" id="IPR029058">
    <property type="entry name" value="AB_hydrolase_fold"/>
</dbReference>
<dbReference type="Gene3D" id="3.40.50.1820">
    <property type="entry name" value="alpha/beta hydrolase"/>
    <property type="match status" value="1"/>
</dbReference>
<accession>A0A6P6WJ21</accession>
<dbReference type="RefSeq" id="XP_027115210.1">
    <property type="nucleotide sequence ID" value="XM_027259409.2"/>
</dbReference>
<gene>
    <name evidence="2" type="primary">LOC113733189</name>
</gene>
<dbReference type="OrthoDB" id="2093222at2759"/>
<keyword evidence="1" id="KW-1185">Reference proteome</keyword>
<dbReference type="GO" id="GO:0015996">
    <property type="term" value="P:chlorophyll catabolic process"/>
    <property type="evidence" value="ECO:0007669"/>
    <property type="project" value="UniProtKB-UniPathway"/>
</dbReference>
<reference evidence="1" key="1">
    <citation type="journal article" date="2025" name="Foods">
        <title>Unveiling the Microbial Signatures of Arabica Coffee Cherries: Insights into Ripeness Specific Diversity, Functional Traits, and Implications for Quality and Safety.</title>
        <authorList>
            <consortium name="RefSeq"/>
            <person name="Tenea G.N."/>
            <person name="Cifuentes V."/>
            <person name="Reyes P."/>
            <person name="Cevallos-Vallejos M."/>
        </authorList>
    </citation>
    <scope>NUCLEOTIDE SEQUENCE [LARGE SCALE GENOMIC DNA]</scope>
</reference>